<dbReference type="PANTHER" id="PTHR43023:SF6">
    <property type="entry name" value="INTERMEMBRANE PHOSPHOLIPID TRANSPORT SYSTEM ATP-BINDING PROTEIN MLAF"/>
    <property type="match status" value="1"/>
</dbReference>
<dbReference type="CDD" id="cd03261">
    <property type="entry name" value="ABC_Org_Solvent_Resistant"/>
    <property type="match status" value="1"/>
</dbReference>
<name>D5MK81_METO1</name>
<evidence type="ECO:0000313" key="6">
    <source>
        <dbReference type="Proteomes" id="UP000006898"/>
    </source>
</evidence>
<keyword evidence="3 5" id="KW-0067">ATP-binding</keyword>
<dbReference type="PANTHER" id="PTHR43023">
    <property type="entry name" value="PROTEIN TRIGALACTOSYLDIACYLGLYCEROL 3, CHLOROPLASTIC"/>
    <property type="match status" value="1"/>
</dbReference>
<dbReference type="Pfam" id="PF00005">
    <property type="entry name" value="ABC_tran"/>
    <property type="match status" value="1"/>
</dbReference>
<dbReference type="GO" id="GO:0005524">
    <property type="term" value="F:ATP binding"/>
    <property type="evidence" value="ECO:0007669"/>
    <property type="project" value="UniProtKB-KW"/>
</dbReference>
<dbReference type="PROSITE" id="PS00211">
    <property type="entry name" value="ABC_TRANSPORTER_1"/>
    <property type="match status" value="1"/>
</dbReference>
<dbReference type="Proteomes" id="UP000006898">
    <property type="component" value="Chromosome"/>
</dbReference>
<gene>
    <name evidence="5" type="ORF">DAMO_2630</name>
</gene>
<reference evidence="5 6" key="1">
    <citation type="journal article" date="2010" name="Nature">
        <title>Nitrite-driven anaerobic methane oxidation by oxygenic bacteria.</title>
        <authorList>
            <person name="Ettwig K.F."/>
            <person name="Butler M.K."/>
            <person name="Le Paslier D."/>
            <person name="Pelletier E."/>
            <person name="Mangenot S."/>
            <person name="Kuypers M.M.M."/>
            <person name="Schreiber F."/>
            <person name="Dutilh B.E."/>
            <person name="Zedelius J."/>
            <person name="de Beer D."/>
            <person name="Gloerich J."/>
            <person name="Wessels H.J.C.T."/>
            <person name="van Allen T."/>
            <person name="Luesken F."/>
            <person name="Wu M."/>
            <person name="van de Pas-Schoonen K.T."/>
            <person name="Op den Camp H.J.M."/>
            <person name="Janssen-Megens E.M."/>
            <person name="Francoijs K-J."/>
            <person name="Stunnenberg H."/>
            <person name="Weissenbach J."/>
            <person name="Jetten M.S.M."/>
            <person name="Strous M."/>
        </authorList>
    </citation>
    <scope>NUCLEOTIDE SEQUENCE [LARGE SCALE GENOMIC DNA]</scope>
</reference>
<dbReference type="EC" id="3.6.3.-" evidence="5"/>
<accession>D5MK81</accession>
<organism evidence="5 6">
    <name type="scientific">Methylomirabilis oxygeniifera</name>
    <dbReference type="NCBI Taxonomy" id="671143"/>
    <lineage>
        <taxon>Bacteria</taxon>
        <taxon>Candidatus Methylomirabilota</taxon>
        <taxon>Candidatus Methylomirabilia</taxon>
        <taxon>Candidatus Methylomirabilales</taxon>
        <taxon>Candidatus Methylomirabilaceae</taxon>
        <taxon>Candidatus Methylomirabilis</taxon>
    </lineage>
</organism>
<keyword evidence="5" id="KW-0378">Hydrolase</keyword>
<dbReference type="InterPro" id="IPR003593">
    <property type="entry name" value="AAA+_ATPase"/>
</dbReference>
<dbReference type="InterPro" id="IPR003439">
    <property type="entry name" value="ABC_transporter-like_ATP-bd"/>
</dbReference>
<dbReference type="KEGG" id="mox:DAMO_2630"/>
<dbReference type="EMBL" id="FP565575">
    <property type="protein sequence ID" value="CBE69703.1"/>
    <property type="molecule type" value="Genomic_DNA"/>
</dbReference>
<evidence type="ECO:0000313" key="5">
    <source>
        <dbReference type="EMBL" id="CBE69703.1"/>
    </source>
</evidence>
<keyword evidence="1" id="KW-0813">Transport</keyword>
<evidence type="ECO:0000256" key="3">
    <source>
        <dbReference type="ARBA" id="ARBA00022840"/>
    </source>
</evidence>
<dbReference type="eggNOG" id="COG1127">
    <property type="taxonomic scope" value="Bacteria"/>
</dbReference>
<dbReference type="HOGENOM" id="CLU_000604_1_22_0"/>
<dbReference type="GO" id="GO:0016887">
    <property type="term" value="F:ATP hydrolysis activity"/>
    <property type="evidence" value="ECO:0007669"/>
    <property type="project" value="InterPro"/>
</dbReference>
<feature type="domain" description="ABC transporter" evidence="4">
    <location>
        <begin position="6"/>
        <end position="242"/>
    </location>
</feature>
<sequence>MSAPAIEFRQVYKSFNHLPILAGMDFTIEPGETVTIIGGSGIGKSVTLKLIVGLLKPEAGQVLIEGEDIVPLAEDQLIRIRKKIGMVFQSSALFDSLSVAENIAYPLREHTAMSEREIRERIAETLHLVGLEGAEDKEPADLSGGMRKRVALARAIALTPRIILYDEPTTGLDPTNTEKINELIVDMDRKLEVTSVVVTHDMRSAFKISNRIGLLDKGKIVIVGTPEEIQHADLPLVRQFVNGTMA</sequence>
<evidence type="ECO:0000256" key="1">
    <source>
        <dbReference type="ARBA" id="ARBA00022448"/>
    </source>
</evidence>
<proteinExistence type="predicted"/>
<dbReference type="STRING" id="671143.DAMO_2630"/>
<evidence type="ECO:0000256" key="2">
    <source>
        <dbReference type="ARBA" id="ARBA00022741"/>
    </source>
</evidence>
<dbReference type="SMART" id="SM00382">
    <property type="entry name" value="AAA"/>
    <property type="match status" value="1"/>
</dbReference>
<protein>
    <submittedName>
        <fullName evidence="5">Putative ABC transporter (ATP-binding protein)</fullName>
        <ecNumber evidence="5">3.6.3.-</ecNumber>
    </submittedName>
</protein>
<dbReference type="Gene3D" id="3.40.50.300">
    <property type="entry name" value="P-loop containing nucleotide triphosphate hydrolases"/>
    <property type="match status" value="1"/>
</dbReference>
<dbReference type="PROSITE" id="PS50893">
    <property type="entry name" value="ABC_TRANSPORTER_2"/>
    <property type="match status" value="1"/>
</dbReference>
<evidence type="ECO:0000259" key="4">
    <source>
        <dbReference type="PROSITE" id="PS50893"/>
    </source>
</evidence>
<dbReference type="SUPFAM" id="SSF52540">
    <property type="entry name" value="P-loop containing nucleoside triphosphate hydrolases"/>
    <property type="match status" value="1"/>
</dbReference>
<dbReference type="InterPro" id="IPR027417">
    <property type="entry name" value="P-loop_NTPase"/>
</dbReference>
<keyword evidence="2" id="KW-0547">Nucleotide-binding</keyword>
<dbReference type="AlphaFoldDB" id="D5MK81"/>
<dbReference type="InterPro" id="IPR017871">
    <property type="entry name" value="ABC_transporter-like_CS"/>
</dbReference>